<organism evidence="1 2">
    <name type="scientific">Halobellus ruber</name>
    <dbReference type="NCBI Taxonomy" id="2761102"/>
    <lineage>
        <taxon>Archaea</taxon>
        <taxon>Methanobacteriati</taxon>
        <taxon>Methanobacteriota</taxon>
        <taxon>Stenosarchaea group</taxon>
        <taxon>Halobacteria</taxon>
        <taxon>Halobacteriales</taxon>
        <taxon>Haloferacaceae</taxon>
        <taxon>Halobellus</taxon>
    </lineage>
</organism>
<sequence>MSQRLGGAGTELYSKRDVERHLQLPAALDVVETTYVEGARGRVLNPAKSTMHLGDDGEWPGRDAFSIGMPAYVDWLDVAGMKWAVATWDTDTEPPISSQILLFDLQRGEFTAILEGMHITGVRTALQSVVGLRHLLAEPPESIGVFGAGFQARFQLRVIDHLVDVGRFRLYDVSEGRAADLAADLGPGMAADVVTADSPQAAADADVVVTVTDSKTPVVEESWLGSGGLVIALGSYRELTDGTVLGADRIVVDHTEQCLQRGALSDLANRGEVTAAELDSTIGAVLNGDNDSHAGPDERVVFVPIGLGSLDVALAEHLRTNGMGGGAVRTFDFG</sequence>
<accession>A0A7J9SGV8</accession>
<dbReference type="PANTHER" id="PTHR13812">
    <property type="entry name" value="KETIMINE REDUCTASE MU-CRYSTALLIN"/>
    <property type="match status" value="1"/>
</dbReference>
<proteinExistence type="predicted"/>
<dbReference type="SUPFAM" id="SSF51735">
    <property type="entry name" value="NAD(P)-binding Rossmann-fold domains"/>
    <property type="match status" value="1"/>
</dbReference>
<dbReference type="RefSeq" id="WP_185192522.1">
    <property type="nucleotide sequence ID" value="NZ_JACKXD010000002.1"/>
</dbReference>
<dbReference type="PANTHER" id="PTHR13812:SF19">
    <property type="entry name" value="KETIMINE REDUCTASE MU-CRYSTALLIN"/>
    <property type="match status" value="1"/>
</dbReference>
<gene>
    <name evidence="1" type="ORF">H5V44_07695</name>
</gene>
<comment type="caution">
    <text evidence="1">The sequence shown here is derived from an EMBL/GenBank/DDBJ whole genome shotgun (WGS) entry which is preliminary data.</text>
</comment>
<dbReference type="Gene3D" id="3.30.1780.10">
    <property type="entry name" value="ornithine cyclodeaminase, domain 1"/>
    <property type="match status" value="1"/>
</dbReference>
<keyword evidence="2" id="KW-1185">Reference proteome</keyword>
<dbReference type="Proteomes" id="UP000546257">
    <property type="component" value="Unassembled WGS sequence"/>
</dbReference>
<evidence type="ECO:0000313" key="1">
    <source>
        <dbReference type="EMBL" id="MBB6646170.1"/>
    </source>
</evidence>
<dbReference type="InterPro" id="IPR023401">
    <property type="entry name" value="ODC_N"/>
</dbReference>
<dbReference type="Gene3D" id="3.40.50.720">
    <property type="entry name" value="NAD(P)-binding Rossmann-like Domain"/>
    <property type="match status" value="1"/>
</dbReference>
<dbReference type="AlphaFoldDB" id="A0A7J9SGV8"/>
<reference evidence="1 2" key="1">
    <citation type="submission" date="2020-08" db="EMBL/GenBank/DDBJ databases">
        <authorList>
            <person name="Seo M.-J."/>
        </authorList>
    </citation>
    <scope>NUCLEOTIDE SEQUENCE [LARGE SCALE GENOMIC DNA]</scope>
    <source>
        <strain evidence="1 2">MBLA0160</strain>
    </source>
</reference>
<dbReference type="Pfam" id="PF02423">
    <property type="entry name" value="OCD_Mu_crystall"/>
    <property type="match status" value="1"/>
</dbReference>
<dbReference type="InterPro" id="IPR036291">
    <property type="entry name" value="NAD(P)-bd_dom_sf"/>
</dbReference>
<dbReference type="EMBL" id="JACKXD010000002">
    <property type="protein sequence ID" value="MBB6646170.1"/>
    <property type="molecule type" value="Genomic_DNA"/>
</dbReference>
<dbReference type="InterPro" id="IPR003462">
    <property type="entry name" value="ODC_Mu_crystall"/>
</dbReference>
<evidence type="ECO:0000313" key="2">
    <source>
        <dbReference type="Proteomes" id="UP000546257"/>
    </source>
</evidence>
<dbReference type="PIRSF" id="PIRSF001439">
    <property type="entry name" value="CryM"/>
    <property type="match status" value="1"/>
</dbReference>
<dbReference type="GO" id="GO:0005737">
    <property type="term" value="C:cytoplasm"/>
    <property type="evidence" value="ECO:0007669"/>
    <property type="project" value="TreeGrafter"/>
</dbReference>
<name>A0A7J9SGV8_9EURY</name>
<protein>
    <submittedName>
        <fullName evidence="1">Ornithine cyclodeaminase family protein</fullName>
    </submittedName>
</protein>